<feature type="signal peptide" evidence="1">
    <location>
        <begin position="1"/>
        <end position="27"/>
    </location>
</feature>
<dbReference type="Proteomes" id="UP000569914">
    <property type="component" value="Unassembled WGS sequence"/>
</dbReference>
<evidence type="ECO:0000313" key="2">
    <source>
        <dbReference type="EMBL" id="NYE73631.1"/>
    </source>
</evidence>
<dbReference type="RefSeq" id="WP_179755265.1">
    <property type="nucleotide sequence ID" value="NZ_JACCBU010000001.1"/>
</dbReference>
<protein>
    <recommendedName>
        <fullName evidence="4">Carbohydrate binding domain-containing protein</fullName>
    </recommendedName>
</protein>
<feature type="chain" id="PRO_5030796782" description="Carbohydrate binding domain-containing protein" evidence="1">
    <location>
        <begin position="28"/>
        <end position="665"/>
    </location>
</feature>
<name>A0A7Y9IB24_9ACTN</name>
<dbReference type="SUPFAM" id="SSF75005">
    <property type="entry name" value="Arabinanase/levansucrase/invertase"/>
    <property type="match status" value="2"/>
</dbReference>
<comment type="caution">
    <text evidence="2">The sequence shown here is derived from an EMBL/GenBank/DDBJ whole genome shotgun (WGS) entry which is preliminary data.</text>
</comment>
<dbReference type="Gene3D" id="2.115.10.20">
    <property type="entry name" value="Glycosyl hydrolase domain, family 43"/>
    <property type="match status" value="2"/>
</dbReference>
<evidence type="ECO:0000313" key="3">
    <source>
        <dbReference type="Proteomes" id="UP000569914"/>
    </source>
</evidence>
<organism evidence="2 3">
    <name type="scientific">Microlunatus parietis</name>
    <dbReference type="NCBI Taxonomy" id="682979"/>
    <lineage>
        <taxon>Bacteria</taxon>
        <taxon>Bacillati</taxon>
        <taxon>Actinomycetota</taxon>
        <taxon>Actinomycetes</taxon>
        <taxon>Propionibacteriales</taxon>
        <taxon>Propionibacteriaceae</taxon>
        <taxon>Microlunatus</taxon>
    </lineage>
</organism>
<proteinExistence type="predicted"/>
<keyword evidence="3" id="KW-1185">Reference proteome</keyword>
<dbReference type="AlphaFoldDB" id="A0A7Y9IB24"/>
<accession>A0A7Y9IB24</accession>
<gene>
    <name evidence="2" type="ORF">BKA15_004960</name>
</gene>
<evidence type="ECO:0000256" key="1">
    <source>
        <dbReference type="SAM" id="SignalP"/>
    </source>
</evidence>
<evidence type="ECO:0008006" key="4">
    <source>
        <dbReference type="Google" id="ProtNLM"/>
    </source>
</evidence>
<dbReference type="Gene3D" id="2.60.120.260">
    <property type="entry name" value="Galactose-binding domain-like"/>
    <property type="match status" value="1"/>
</dbReference>
<dbReference type="EMBL" id="JACCBU010000001">
    <property type="protein sequence ID" value="NYE73631.1"/>
    <property type="molecule type" value="Genomic_DNA"/>
</dbReference>
<sequence>MTWRRRTRRTVAAIAIAGVLVLATAQAQTLPQRVVGMPAPLLANPGFDAGNGSGQPIGWAVTGPQGSAVVINRAADRTAGLGSLQLTDPAAGSVSVRTEKIVATPGRDYRLTAKVKTGSGTPASLYLEFWDFNRARVGVVDVVPEPSPAWQTVTLTAKAPPTAAHVTALIYGTQAPAGVSYWDEVDLEAAAPGYDPQLTGARELFLDDYRIESAHDVGRVVHPAKVSPTPVLRADRPWEHSAYIYGSVIKIGSTYRMWYTCYNDQPPNYHLCYAESKDLKTWTKPLGRGSVGYGDLPASKTNIVDEGGGTIAYNPEAPADRRYAGLVFRSGTVNDTLGYYIRFSADGYTWTEATAKPQLLDGDVSNLTWDPVTKRYVATIKKRMFTARTPGTYERSAFVSTSPDAITWTEPTLAVSGDYADDGRAEQLGGLEGQIYGMPAIRYESTYLGFPWVFSLTDFTSGEYKSAADGPVEVQVASSRDLLDWHRPVREPVIKTGTPGAWNDGAHYTASTLHVTPETVSLLYGAFNNEHGGADRSDPNRDRHVAHIGLASWRRDGWVSLSNGAAGGVGDPGQLITKPITVPAGRLHLNATARPEGKLVVEVLDEQGRVIDGFGRDQAVPITGDRLDAEVTWRGGRQLSEFRGQQVKLRISIENADLYSFWFAD</sequence>
<keyword evidence="1" id="KW-0732">Signal</keyword>
<dbReference type="InterPro" id="IPR023296">
    <property type="entry name" value="Glyco_hydro_beta-prop_sf"/>
</dbReference>
<reference evidence="2 3" key="1">
    <citation type="submission" date="2020-07" db="EMBL/GenBank/DDBJ databases">
        <title>Sequencing the genomes of 1000 actinobacteria strains.</title>
        <authorList>
            <person name="Klenk H.-P."/>
        </authorList>
    </citation>
    <scope>NUCLEOTIDE SEQUENCE [LARGE SCALE GENOMIC DNA]</scope>
    <source>
        <strain evidence="2 3">DSM 22083</strain>
    </source>
</reference>